<reference evidence="6 7" key="1">
    <citation type="submission" date="2020-04" db="EMBL/GenBank/DDBJ databases">
        <title>Description of novel Gluconacetobacter.</title>
        <authorList>
            <person name="Sombolestani A."/>
        </authorList>
    </citation>
    <scope>NUCLEOTIDE SEQUENCE [LARGE SCALE GENOMIC DNA]</scope>
    <source>
        <strain evidence="6 7">LMG 7603</strain>
    </source>
</reference>
<dbReference type="PANTHER" id="PTHR47506">
    <property type="entry name" value="TRANSCRIPTIONAL REGULATORY PROTEIN"/>
    <property type="match status" value="1"/>
</dbReference>
<keyword evidence="1" id="KW-0805">Transcription regulation</keyword>
<evidence type="ECO:0000313" key="6">
    <source>
        <dbReference type="EMBL" id="MBB2155047.1"/>
    </source>
</evidence>
<evidence type="ECO:0000259" key="5">
    <source>
        <dbReference type="PROSITE" id="PS50977"/>
    </source>
</evidence>
<comment type="caution">
    <text evidence="6">The sequence shown here is derived from an EMBL/GenBank/DDBJ whole genome shotgun (WGS) entry which is preliminary data.</text>
</comment>
<sequence length="192" mass="21569">MARPVDPDLRPRLLENIITYVQDHGVTAFSLRPLAAAIGTSHRTILYHFGSREQVLCTVFDTMREAAAAEITARLPAQGDPRLIFRALWRHLAAPQRRATLRLFYEMYAIATRDPERFGDYTRRTAQFWLDTIQARFRNAGEAPERARLLAGMTVAMFRGATLELAATDDVERLTGVVDAFLDLLPLAGDAP</sequence>
<dbReference type="SUPFAM" id="SSF48498">
    <property type="entry name" value="Tetracyclin repressor-like, C-terminal domain"/>
    <property type="match status" value="1"/>
</dbReference>
<evidence type="ECO:0000256" key="4">
    <source>
        <dbReference type="PROSITE-ProRule" id="PRU00335"/>
    </source>
</evidence>
<dbReference type="Pfam" id="PF00440">
    <property type="entry name" value="TetR_N"/>
    <property type="match status" value="1"/>
</dbReference>
<dbReference type="Proteomes" id="UP000550787">
    <property type="component" value="Unassembled WGS sequence"/>
</dbReference>
<dbReference type="SUPFAM" id="SSF46689">
    <property type="entry name" value="Homeodomain-like"/>
    <property type="match status" value="1"/>
</dbReference>
<name>A0A7W4FC95_GLUDI</name>
<evidence type="ECO:0000313" key="7">
    <source>
        <dbReference type="Proteomes" id="UP000550787"/>
    </source>
</evidence>
<dbReference type="GO" id="GO:0003677">
    <property type="term" value="F:DNA binding"/>
    <property type="evidence" value="ECO:0007669"/>
    <property type="project" value="UniProtKB-UniRule"/>
</dbReference>
<feature type="DNA-binding region" description="H-T-H motif" evidence="4">
    <location>
        <begin position="30"/>
        <end position="49"/>
    </location>
</feature>
<dbReference type="RefSeq" id="WP_041249254.1">
    <property type="nucleotide sequence ID" value="NZ_JABEQG010000002.1"/>
</dbReference>
<organism evidence="6 7">
    <name type="scientific">Gluconacetobacter diazotrophicus</name>
    <name type="common">Acetobacter diazotrophicus</name>
    <dbReference type="NCBI Taxonomy" id="33996"/>
    <lineage>
        <taxon>Bacteria</taxon>
        <taxon>Pseudomonadati</taxon>
        <taxon>Pseudomonadota</taxon>
        <taxon>Alphaproteobacteria</taxon>
        <taxon>Acetobacterales</taxon>
        <taxon>Acetobacteraceae</taxon>
        <taxon>Gluconacetobacter</taxon>
    </lineage>
</organism>
<dbReference type="Gene3D" id="1.10.357.10">
    <property type="entry name" value="Tetracycline Repressor, domain 2"/>
    <property type="match status" value="1"/>
</dbReference>
<dbReference type="InterPro" id="IPR036271">
    <property type="entry name" value="Tet_transcr_reg_TetR-rel_C_sf"/>
</dbReference>
<dbReference type="InterPro" id="IPR001647">
    <property type="entry name" value="HTH_TetR"/>
</dbReference>
<gene>
    <name evidence="6" type="ORF">HLH33_01770</name>
</gene>
<keyword evidence="2 4" id="KW-0238">DNA-binding</keyword>
<dbReference type="AlphaFoldDB" id="A0A7W4FC95"/>
<evidence type="ECO:0000256" key="2">
    <source>
        <dbReference type="ARBA" id="ARBA00023125"/>
    </source>
</evidence>
<keyword evidence="3" id="KW-0804">Transcription</keyword>
<dbReference type="EMBL" id="JABEQG010000002">
    <property type="protein sequence ID" value="MBB2155047.1"/>
    <property type="molecule type" value="Genomic_DNA"/>
</dbReference>
<dbReference type="PROSITE" id="PS50977">
    <property type="entry name" value="HTH_TETR_2"/>
    <property type="match status" value="1"/>
</dbReference>
<evidence type="ECO:0000256" key="1">
    <source>
        <dbReference type="ARBA" id="ARBA00023015"/>
    </source>
</evidence>
<dbReference type="InterPro" id="IPR009057">
    <property type="entry name" value="Homeodomain-like_sf"/>
</dbReference>
<proteinExistence type="predicted"/>
<dbReference type="PANTHER" id="PTHR47506:SF6">
    <property type="entry name" value="HTH-TYPE TRANSCRIPTIONAL REPRESSOR NEMR"/>
    <property type="match status" value="1"/>
</dbReference>
<evidence type="ECO:0000256" key="3">
    <source>
        <dbReference type="ARBA" id="ARBA00023163"/>
    </source>
</evidence>
<protein>
    <submittedName>
        <fullName evidence="6">TetR/AcrR family transcriptional regulator</fullName>
    </submittedName>
</protein>
<accession>A0A7W4FC95</accession>
<feature type="domain" description="HTH tetR-type" evidence="5">
    <location>
        <begin position="7"/>
        <end position="67"/>
    </location>
</feature>